<dbReference type="EMBL" id="JABFUD020000023">
    <property type="protein sequence ID" value="KAI5061028.1"/>
    <property type="molecule type" value="Genomic_DNA"/>
</dbReference>
<feature type="transmembrane region" description="Helical" evidence="8">
    <location>
        <begin position="712"/>
        <end position="731"/>
    </location>
</feature>
<comment type="subcellular location">
    <subcellularLocation>
        <location evidence="1">Membrane</location>
        <topology evidence="1">Multi-pass membrane protein</topology>
    </subcellularLocation>
</comment>
<dbReference type="GO" id="GO:0016887">
    <property type="term" value="F:ATP hydrolysis activity"/>
    <property type="evidence" value="ECO:0007669"/>
    <property type="project" value="InterPro"/>
</dbReference>
<feature type="transmembrane region" description="Helical" evidence="8">
    <location>
        <begin position="793"/>
        <end position="814"/>
    </location>
</feature>
<dbReference type="Proteomes" id="UP000886520">
    <property type="component" value="Chromosome 23"/>
</dbReference>
<feature type="transmembrane region" description="Helical" evidence="8">
    <location>
        <begin position="950"/>
        <end position="974"/>
    </location>
</feature>
<keyword evidence="2" id="KW-0813">Transport</keyword>
<accession>A0A9D4Z3G5</accession>
<evidence type="ECO:0000256" key="5">
    <source>
        <dbReference type="ARBA" id="ARBA00022989"/>
    </source>
</evidence>
<feature type="region of interest" description="Disordered" evidence="7">
    <location>
        <begin position="1"/>
        <end position="27"/>
    </location>
</feature>
<name>A0A9D4Z3G5_ADICA</name>
<feature type="transmembrane region" description="Helical" evidence="8">
    <location>
        <begin position="1432"/>
        <end position="1461"/>
    </location>
</feature>
<feature type="transmembrane region" description="Helical" evidence="8">
    <location>
        <begin position="1501"/>
        <end position="1522"/>
    </location>
</feature>
<dbReference type="Gene3D" id="3.40.50.300">
    <property type="entry name" value="P-loop containing nucleotide triphosphate hydrolases"/>
    <property type="match status" value="2"/>
</dbReference>
<dbReference type="GO" id="GO:0005524">
    <property type="term" value="F:ATP binding"/>
    <property type="evidence" value="ECO:0007669"/>
    <property type="project" value="InterPro"/>
</dbReference>
<dbReference type="OrthoDB" id="66620at2759"/>
<feature type="domain" description="ABC transporter" evidence="9">
    <location>
        <begin position="1026"/>
        <end position="1266"/>
    </location>
</feature>
<keyword evidence="4 8" id="KW-0812">Transmembrane</keyword>
<dbReference type="GO" id="GO:0140359">
    <property type="term" value="F:ABC-type transporter activity"/>
    <property type="evidence" value="ECO:0007669"/>
    <property type="project" value="InterPro"/>
</dbReference>
<gene>
    <name evidence="10" type="ORF">GOP47_0023533</name>
</gene>
<evidence type="ECO:0000256" key="6">
    <source>
        <dbReference type="ARBA" id="ARBA00023136"/>
    </source>
</evidence>
<reference evidence="10" key="1">
    <citation type="submission" date="2021-01" db="EMBL/GenBank/DDBJ databases">
        <title>Adiantum capillus-veneris genome.</title>
        <authorList>
            <person name="Fang Y."/>
            <person name="Liao Q."/>
        </authorList>
    </citation>
    <scope>NUCLEOTIDE SEQUENCE</scope>
    <source>
        <strain evidence="10">H3</strain>
        <tissue evidence="10">Leaf</tissue>
    </source>
</reference>
<sequence>MEPFNIGRSASTGDGGPLLSRRSTAATPSWRRRFPVVMEEKGDGQDAELGADSDFDPVNLLDVGMRGWRDRAASLQGLRKSRSVAATSTLQDGLLKLPRNPSVRSALPPISMMERVLTKERRWAQELEARSGGAKLTLPDEYYASLAVAPHASLIFLVMLYHQALASHGLHDEATKIASLLEGIREAEEAEAAAELQGMDLLLKDGLLELYLRIQPYLPPVPSQIVKFKSIEYTANVFVADEAYETFLTKVLGLIRGPIAKKKGPRRFRMLKDVTGYLMPGTLTLVLGPPASGKSSLHYVLSGKLHAGASVEGSVTYNNVPLRNIPTHRLAAVVGQSNDHLPLLTVRETLEFARKCLLAFKPEHYGPELKEILGDALKRGQDPKLEINMSMMGLKHVANRIVGNAMIPSISEDERYRLTAAEMFSGAHAVYFFDQLNTVAEDSITFDLLTAIRIFTRVRQITFLASLLQPSSEVFDLFDRLILLNEGQLVYQGPRQDALHYFENLGYKKPKHLSTGEFLQEVTTADGAEYLQPGFRKLTVEDFVIAYKSSSLYRDVLRIVNGPELVQELWVQGTPPLGVEFDEYRHFKDNGVETTSHVVSGVTDVYGSLVSVSMDQTTGVQRGDKVVAFGSKTGPLEYIDTFNSTRRFQEDLSGAIANGTEPVRLQLERPFTEVTRESSDEFSRDYVLSIKEEISLLIKREINVIWRGKFGLKLRIFQVLVLSFFVGFLLFRVKNNADQRNMNLFRTAFFVSVINMTMFNVGQLPGLMSERSIYYKQKGAHFFRPISYLLGKFIGSMPFSLCEGTIWTIIVYFLTGMSLADGGWHFFVYYAVIILTVLNGSSMVRAMSFTARDMDRAGLSIGVLVTLFVIFAGFLMPRFQVPKYWLWFFYINPLQWAITALVINEYNSGTYSMLCKDIPVPSRLPQCNGRGEQTIGHAYLARGQFFTGNGWIAVSILMLSACLVFWNILTYVALTRLQHSRIMRAGKLCKEEKKNDIGSFRGEDVELAVKKLSHVALPVTLSWHELSYDVIIPVINRPRTVLSSVSGWGEPNDMVAFLGSDAGGKTALLNCLAGRKVVNERIGGQILVNSFPKVQKNFRHILGYVDKIDAYTPYLTVRETVAYSAALRLGKSSSKQKQDYFVEEVLELTELTHLQDTLVLSLTNDVTFDQEKRLAIATELVANPSVLFLDNPTKGLDSSSATSIIHCLQQVAKTGRLVILTLNYPSQRIMSMLTKVQILKAGGETVYFGPVGTNGELIRTYFEAIPGTLLCPPNKSISAYAIDLVGDMPFKKSEKDYAFEYRVSELALRNHVHLQHLRRSKGQNGPKVQIRSYGASFSSVLYQTILTVQRQYWRNVSYSWGRMIGYLITSVILGSVFYKLDQTTTPGLNSRGGAIFASCVLVGMSNAQNAIPQVIQMRAVHLRERAIHQSNILVYNIAYTLAEIPYLMVANLIFCSIFLPMTNIAMQSATHFIKYWFLSLEFYAAVTFLGTFLAAVSPMPAIASVLVPIVVGMWISTGGLVIPRVKILDTFLWVYYTNPLQYALDGLSSIAFYCDLDQPSCLNSGLNPACENTTRACPNCECPRMTDTGNDIFVWRQISTIRSLDNKWIPYDMVALLLFAILFRILTLLAFKYTRHYRRT</sequence>
<feature type="transmembrane region" description="Helical" evidence="8">
    <location>
        <begin position="1360"/>
        <end position="1380"/>
    </location>
</feature>
<dbReference type="Pfam" id="PF01061">
    <property type="entry name" value="ABC2_membrane"/>
    <property type="match status" value="2"/>
</dbReference>
<dbReference type="Pfam" id="PF00005">
    <property type="entry name" value="ABC_tran"/>
    <property type="match status" value="2"/>
</dbReference>
<evidence type="ECO:0000256" key="7">
    <source>
        <dbReference type="SAM" id="MobiDB-lite"/>
    </source>
</evidence>
<feature type="domain" description="ABC transporter" evidence="9">
    <location>
        <begin position="255"/>
        <end position="511"/>
    </location>
</feature>
<dbReference type="PANTHER" id="PTHR19241">
    <property type="entry name" value="ATP-BINDING CASSETTE TRANSPORTER"/>
    <property type="match status" value="1"/>
</dbReference>
<evidence type="ECO:0000256" key="8">
    <source>
        <dbReference type="SAM" id="Phobius"/>
    </source>
</evidence>
<proteinExistence type="predicted"/>
<dbReference type="SUPFAM" id="SSF52540">
    <property type="entry name" value="P-loop containing nucleoside triphosphate hydrolases"/>
    <property type="match status" value="2"/>
</dbReference>
<evidence type="ECO:0000313" key="11">
    <source>
        <dbReference type="Proteomes" id="UP000886520"/>
    </source>
</evidence>
<keyword evidence="11" id="KW-1185">Reference proteome</keyword>
<feature type="transmembrane region" description="Helical" evidence="8">
    <location>
        <begin position="1613"/>
        <end position="1631"/>
    </location>
</feature>
<evidence type="ECO:0000256" key="2">
    <source>
        <dbReference type="ARBA" id="ARBA00022448"/>
    </source>
</evidence>
<organism evidence="10 11">
    <name type="scientific">Adiantum capillus-veneris</name>
    <name type="common">Maidenhair fern</name>
    <dbReference type="NCBI Taxonomy" id="13818"/>
    <lineage>
        <taxon>Eukaryota</taxon>
        <taxon>Viridiplantae</taxon>
        <taxon>Streptophyta</taxon>
        <taxon>Embryophyta</taxon>
        <taxon>Tracheophyta</taxon>
        <taxon>Polypodiopsida</taxon>
        <taxon>Polypodiidae</taxon>
        <taxon>Polypodiales</taxon>
        <taxon>Pteridineae</taxon>
        <taxon>Pteridaceae</taxon>
        <taxon>Vittarioideae</taxon>
        <taxon>Adiantum</taxon>
    </lineage>
</organism>
<feature type="transmembrane region" description="Helical" evidence="8">
    <location>
        <begin position="743"/>
        <end position="762"/>
    </location>
</feature>
<keyword evidence="3" id="KW-0934">Plastid</keyword>
<evidence type="ECO:0000256" key="4">
    <source>
        <dbReference type="ARBA" id="ARBA00022692"/>
    </source>
</evidence>
<feature type="transmembrane region" description="Helical" evidence="8">
    <location>
        <begin position="826"/>
        <end position="845"/>
    </location>
</feature>
<evidence type="ECO:0000313" key="10">
    <source>
        <dbReference type="EMBL" id="KAI5061028.1"/>
    </source>
</evidence>
<feature type="transmembrane region" description="Helical" evidence="8">
    <location>
        <begin position="884"/>
        <end position="903"/>
    </location>
</feature>
<dbReference type="PROSITE" id="PS50893">
    <property type="entry name" value="ABC_TRANSPORTER_2"/>
    <property type="match status" value="2"/>
</dbReference>
<keyword evidence="5 8" id="KW-1133">Transmembrane helix</keyword>
<protein>
    <recommendedName>
        <fullName evidence="9">ABC transporter domain-containing protein</fullName>
    </recommendedName>
</protein>
<feature type="transmembrane region" description="Helical" evidence="8">
    <location>
        <begin position="857"/>
        <end position="877"/>
    </location>
</feature>
<evidence type="ECO:0000256" key="1">
    <source>
        <dbReference type="ARBA" id="ARBA00004141"/>
    </source>
</evidence>
<dbReference type="InterPro" id="IPR027417">
    <property type="entry name" value="P-loop_NTPase"/>
</dbReference>
<comment type="caution">
    <text evidence="10">The sequence shown here is derived from an EMBL/GenBank/DDBJ whole genome shotgun (WGS) entry which is preliminary data.</text>
</comment>
<keyword evidence="6 8" id="KW-0472">Membrane</keyword>
<evidence type="ECO:0000259" key="9">
    <source>
        <dbReference type="PROSITE" id="PS50893"/>
    </source>
</evidence>
<dbReference type="InterPro" id="IPR003439">
    <property type="entry name" value="ABC_transporter-like_ATP-bd"/>
</dbReference>
<evidence type="ECO:0000256" key="3">
    <source>
        <dbReference type="ARBA" id="ARBA00022528"/>
    </source>
</evidence>
<dbReference type="InterPro" id="IPR013525">
    <property type="entry name" value="ABC2_TM"/>
</dbReference>
<keyword evidence="3" id="KW-0150">Chloroplast</keyword>
<dbReference type="GO" id="GO:0005886">
    <property type="term" value="C:plasma membrane"/>
    <property type="evidence" value="ECO:0007669"/>
    <property type="project" value="UniProtKB-ARBA"/>
</dbReference>
<feature type="transmembrane region" description="Helical" evidence="8">
    <location>
        <begin position="1473"/>
        <end position="1494"/>
    </location>
</feature>